<dbReference type="PROSITE" id="PS51465">
    <property type="entry name" value="KAZAL_2"/>
    <property type="match status" value="1"/>
</dbReference>
<feature type="transmembrane region" description="Helical" evidence="8">
    <location>
        <begin position="12"/>
        <end position="34"/>
    </location>
</feature>
<evidence type="ECO:0000256" key="2">
    <source>
        <dbReference type="ARBA" id="ARBA00009657"/>
    </source>
</evidence>
<dbReference type="InterPro" id="IPR036058">
    <property type="entry name" value="Kazal_dom_sf"/>
</dbReference>
<comment type="similarity">
    <text evidence="2 8">Belongs to the organo anion transporter (TC 2.A.60) family.</text>
</comment>
<dbReference type="AlphaFoldDB" id="A0A183ISF4"/>
<dbReference type="PANTHER" id="PTHR11388">
    <property type="entry name" value="ORGANIC ANION TRANSPORTER"/>
    <property type="match status" value="1"/>
</dbReference>
<dbReference type="GO" id="GO:0043252">
    <property type="term" value="P:sodium-independent organic anion transport"/>
    <property type="evidence" value="ECO:0007669"/>
    <property type="project" value="TreeGrafter"/>
</dbReference>
<keyword evidence="6 8" id="KW-0472">Membrane</keyword>
<evidence type="ECO:0000259" key="9">
    <source>
        <dbReference type="PROSITE" id="PS51465"/>
    </source>
</evidence>
<sequence length="679" mass="75229">MGSSLFDHCSNIWTLLTLFCLCYFLETITFTYLISAVQSIERQFQIPSRMSGGLVASSDIGYTLTVVVLAYFGSRSNRARWIGGGCLVISFACFLIALPNFVYRSQGPCVNNSDWQTVDLVSYNEINTPTKLVNHPLLGCSLRRCWNIVDGASVASLTNGLVKASCGHEEVRSSPSAVHRGRFSTSVICFDYGHEVCDQKLKSLRAHFPLNESVTFNEASIGALLSYFNNELDWEVKRLWLRNVKTTAQQPFALCNRLVNDLKQATEQSRCEQKSTNSGAFTMMAMGMILYGVGHSMPWTLGVPLIDDNVKKQSTPLYFAFIFFIRILGPVLGFVIGAGCNKLYYDLKNELNLVHTDPSWIGAWWLGFLLISACLFPPAVLLLFFPDLNIQKNRKPPRSTSITEKTDYQEQATLVNNGMGINKDTVYKDCVSPNAKLKQSAKETLREIILCLELILDFLLAIKEVFRSPVYTVCLIGRLFDAFAFKGFFVFQPKYLENHYGMPQYQGNMLLGVVGILGFAIGVIMGSIILRRYRLNGRAAALFVAACTATSSLLAFSKILLACQSTVNQLGANVSGGHLNFTSSCILNCHCDEASLFPVCSLSGRAYYSPCHAGCSDYERTEALLNFTDCRCVDVGTTVSRSLCRDDCYIPLIFYFVLITISGIIGGCGVIPGVLILLR</sequence>
<evidence type="ECO:0000256" key="3">
    <source>
        <dbReference type="ARBA" id="ARBA00022475"/>
    </source>
</evidence>
<feature type="transmembrane region" description="Helical" evidence="8">
    <location>
        <begin position="652"/>
        <end position="678"/>
    </location>
</feature>
<dbReference type="InterPro" id="IPR004156">
    <property type="entry name" value="OATP"/>
</dbReference>
<evidence type="ECO:0000313" key="12">
    <source>
        <dbReference type="WBParaSite" id="SBAD_0000680601-mRNA-1"/>
    </source>
</evidence>
<keyword evidence="11" id="KW-1185">Reference proteome</keyword>
<keyword evidence="8" id="KW-0813">Transport</keyword>
<dbReference type="Proteomes" id="UP000270296">
    <property type="component" value="Unassembled WGS sequence"/>
</dbReference>
<keyword evidence="5 8" id="KW-1133">Transmembrane helix</keyword>
<reference evidence="12" key="1">
    <citation type="submission" date="2016-06" db="UniProtKB">
        <authorList>
            <consortium name="WormBaseParasite"/>
        </authorList>
    </citation>
    <scope>IDENTIFICATION</scope>
</reference>
<feature type="transmembrane region" description="Helical" evidence="8">
    <location>
        <begin position="364"/>
        <end position="385"/>
    </location>
</feature>
<protein>
    <recommendedName>
        <fullName evidence="8">Solute carrier organic anion transporter family member</fullName>
    </recommendedName>
</protein>
<dbReference type="PANTHER" id="PTHR11388:SF76">
    <property type="entry name" value="SOLUTE CARRIER ORGANIC ANION TRANSPORTER FAMILY MEMBER"/>
    <property type="match status" value="1"/>
</dbReference>
<evidence type="ECO:0000256" key="5">
    <source>
        <dbReference type="ARBA" id="ARBA00022989"/>
    </source>
</evidence>
<feature type="transmembrane region" description="Helical" evidence="8">
    <location>
        <begin position="54"/>
        <end position="74"/>
    </location>
</feature>
<evidence type="ECO:0000256" key="4">
    <source>
        <dbReference type="ARBA" id="ARBA00022692"/>
    </source>
</evidence>
<dbReference type="WBParaSite" id="SBAD_0000680601-mRNA-1">
    <property type="protein sequence ID" value="SBAD_0000680601-mRNA-1"/>
    <property type="gene ID" value="SBAD_0000680601"/>
</dbReference>
<accession>A0A183ISF4</accession>
<feature type="transmembrane region" description="Helical" evidence="8">
    <location>
        <begin position="542"/>
        <end position="561"/>
    </location>
</feature>
<dbReference type="EMBL" id="UZAM01009851">
    <property type="protein sequence ID" value="VDP10280.1"/>
    <property type="molecule type" value="Genomic_DNA"/>
</dbReference>
<dbReference type="InterPro" id="IPR002350">
    <property type="entry name" value="Kazal_dom"/>
</dbReference>
<keyword evidence="3" id="KW-1003">Cell membrane</keyword>
<organism evidence="12">
    <name type="scientific">Soboliphyme baturini</name>
    <dbReference type="NCBI Taxonomy" id="241478"/>
    <lineage>
        <taxon>Eukaryota</taxon>
        <taxon>Metazoa</taxon>
        <taxon>Ecdysozoa</taxon>
        <taxon>Nematoda</taxon>
        <taxon>Enoplea</taxon>
        <taxon>Dorylaimia</taxon>
        <taxon>Dioctophymatida</taxon>
        <taxon>Dioctophymatoidea</taxon>
        <taxon>Soboliphymatidae</taxon>
        <taxon>Soboliphyme</taxon>
    </lineage>
</organism>
<comment type="subcellular location">
    <subcellularLocation>
        <location evidence="1 8">Cell membrane</location>
        <topology evidence="1 8">Multi-pass membrane protein</topology>
    </subcellularLocation>
</comment>
<dbReference type="InterPro" id="IPR036259">
    <property type="entry name" value="MFS_trans_sf"/>
</dbReference>
<feature type="transmembrane region" description="Helical" evidence="8">
    <location>
        <begin position="81"/>
        <end position="103"/>
    </location>
</feature>
<comment type="caution">
    <text evidence="8">Lacks conserved residue(s) required for the propagation of feature annotation.</text>
</comment>
<dbReference type="OrthoDB" id="5062115at2759"/>
<reference evidence="10 11" key="2">
    <citation type="submission" date="2018-11" db="EMBL/GenBank/DDBJ databases">
        <authorList>
            <consortium name="Pathogen Informatics"/>
        </authorList>
    </citation>
    <scope>NUCLEOTIDE SEQUENCE [LARGE SCALE GENOMIC DNA]</scope>
</reference>
<feature type="domain" description="Kazal-like" evidence="9">
    <location>
        <begin position="579"/>
        <end position="631"/>
    </location>
</feature>
<gene>
    <name evidence="10" type="ORF">SBAD_LOCUS6551</name>
</gene>
<dbReference type="GO" id="GO:0006811">
    <property type="term" value="P:monoatomic ion transport"/>
    <property type="evidence" value="ECO:0007669"/>
    <property type="project" value="UniProtKB-KW"/>
</dbReference>
<evidence type="ECO:0000256" key="1">
    <source>
        <dbReference type="ARBA" id="ARBA00004651"/>
    </source>
</evidence>
<dbReference type="Gene3D" id="1.20.1250.20">
    <property type="entry name" value="MFS general substrate transporter like domains"/>
    <property type="match status" value="2"/>
</dbReference>
<evidence type="ECO:0000313" key="11">
    <source>
        <dbReference type="Proteomes" id="UP000270296"/>
    </source>
</evidence>
<keyword evidence="8" id="KW-0406">Ion transport</keyword>
<dbReference type="CDD" id="cd17336">
    <property type="entry name" value="MFS_SLCO_OATP"/>
    <property type="match status" value="1"/>
</dbReference>
<evidence type="ECO:0000256" key="8">
    <source>
        <dbReference type="RuleBase" id="RU362056"/>
    </source>
</evidence>
<feature type="transmembrane region" description="Helical" evidence="8">
    <location>
        <begin position="509"/>
        <end position="530"/>
    </location>
</feature>
<keyword evidence="4 8" id="KW-0812">Transmembrane</keyword>
<dbReference type="GO" id="GO:0016323">
    <property type="term" value="C:basolateral plasma membrane"/>
    <property type="evidence" value="ECO:0007669"/>
    <property type="project" value="TreeGrafter"/>
</dbReference>
<dbReference type="NCBIfam" id="TIGR00805">
    <property type="entry name" value="oat"/>
    <property type="match status" value="1"/>
</dbReference>
<feature type="transmembrane region" description="Helical" evidence="8">
    <location>
        <begin position="318"/>
        <end position="344"/>
    </location>
</feature>
<keyword evidence="7" id="KW-1015">Disulfide bond</keyword>
<evidence type="ECO:0000313" key="10">
    <source>
        <dbReference type="EMBL" id="VDP10280.1"/>
    </source>
</evidence>
<dbReference type="SUPFAM" id="SSF103473">
    <property type="entry name" value="MFS general substrate transporter"/>
    <property type="match status" value="1"/>
</dbReference>
<evidence type="ECO:0000256" key="7">
    <source>
        <dbReference type="ARBA" id="ARBA00023157"/>
    </source>
</evidence>
<name>A0A183ISF4_9BILA</name>
<proteinExistence type="inferred from homology"/>
<dbReference type="Pfam" id="PF03137">
    <property type="entry name" value="OATP"/>
    <property type="match status" value="2"/>
</dbReference>
<dbReference type="SUPFAM" id="SSF100895">
    <property type="entry name" value="Kazal-type serine protease inhibitors"/>
    <property type="match status" value="1"/>
</dbReference>
<dbReference type="GO" id="GO:0015347">
    <property type="term" value="F:sodium-independent organic anion transmembrane transporter activity"/>
    <property type="evidence" value="ECO:0007669"/>
    <property type="project" value="TreeGrafter"/>
</dbReference>
<evidence type="ECO:0000256" key="6">
    <source>
        <dbReference type="ARBA" id="ARBA00023136"/>
    </source>
</evidence>